<organism evidence="2 3">
    <name type="scientific">Paenibacillus nuruki</name>
    <dbReference type="NCBI Taxonomy" id="1886670"/>
    <lineage>
        <taxon>Bacteria</taxon>
        <taxon>Bacillati</taxon>
        <taxon>Bacillota</taxon>
        <taxon>Bacilli</taxon>
        <taxon>Bacillales</taxon>
        <taxon>Paenibacillaceae</taxon>
        <taxon>Paenibacillus</taxon>
    </lineage>
</organism>
<feature type="transmembrane region" description="Helical" evidence="1">
    <location>
        <begin position="206"/>
        <end position="223"/>
    </location>
</feature>
<feature type="transmembrane region" description="Helical" evidence="1">
    <location>
        <begin position="119"/>
        <end position="140"/>
    </location>
</feature>
<feature type="transmembrane region" description="Helical" evidence="1">
    <location>
        <begin position="177"/>
        <end position="200"/>
    </location>
</feature>
<sequence>MLEKVLGFLKSSVNRTLLILILKRLSITSAFCACITLSGLVFYSIGYSFLFGYYFSGMSTSQISLISLLISNVPFPFYAVTITSTMFISVIAFFVILLWNISIGVKHVFTKGSRTLGFIRIFIVLFLFFLFHYSLSSFFVGGIFDPSQKSNSFFYVWLGPLAVAIGIFLFRQIQKGIISSFFGMLYGLLLITIFSILFNIPPSKNGLYELIIIFLVALLFSYFERALSHPIYRFALGIPASFIIMLFVTSIITIRSDNRIINWIIFSLCIMLISITISWLTRNWFKPKVNTDPLNEEEIEQLKVLNREALKRLGIITISSLFLLVTLAFVSTTIPDVAKLTGAFFRATTPKTEHQDIYYEDVAKSDDKSSHINTPQLKNVELVAQKDDMYYISDSNAKMIMIKTDKIRIESSKSDK</sequence>
<feature type="transmembrane region" description="Helical" evidence="1">
    <location>
        <begin position="313"/>
        <end position="331"/>
    </location>
</feature>
<name>A0A1E3KYD9_9BACL</name>
<proteinExistence type="predicted"/>
<feature type="transmembrane region" description="Helical" evidence="1">
    <location>
        <begin position="260"/>
        <end position="280"/>
    </location>
</feature>
<feature type="transmembrane region" description="Helical" evidence="1">
    <location>
        <begin position="152"/>
        <end position="170"/>
    </location>
</feature>
<evidence type="ECO:0000256" key="1">
    <source>
        <dbReference type="SAM" id="Phobius"/>
    </source>
</evidence>
<dbReference type="AlphaFoldDB" id="A0A1E3KYD9"/>
<dbReference type="Proteomes" id="UP000094578">
    <property type="component" value="Unassembled WGS sequence"/>
</dbReference>
<comment type="caution">
    <text evidence="2">The sequence shown here is derived from an EMBL/GenBank/DDBJ whole genome shotgun (WGS) entry which is preliminary data.</text>
</comment>
<feature type="transmembrane region" description="Helical" evidence="1">
    <location>
        <begin position="235"/>
        <end position="254"/>
    </location>
</feature>
<evidence type="ECO:0000313" key="2">
    <source>
        <dbReference type="EMBL" id="ODP25935.1"/>
    </source>
</evidence>
<protein>
    <submittedName>
        <fullName evidence="2">Uncharacterized protein</fullName>
    </submittedName>
</protein>
<gene>
    <name evidence="2" type="ORF">PTI45_04730</name>
</gene>
<keyword evidence="1" id="KW-0812">Transmembrane</keyword>
<feature type="transmembrane region" description="Helical" evidence="1">
    <location>
        <begin position="75"/>
        <end position="99"/>
    </location>
</feature>
<keyword evidence="1" id="KW-0472">Membrane</keyword>
<keyword evidence="1" id="KW-1133">Transmembrane helix</keyword>
<dbReference type="RefSeq" id="WP_069330028.1">
    <property type="nucleotide sequence ID" value="NZ_MDER01000109.1"/>
</dbReference>
<dbReference type="EMBL" id="MDER01000109">
    <property type="protein sequence ID" value="ODP25935.1"/>
    <property type="molecule type" value="Genomic_DNA"/>
</dbReference>
<feature type="transmembrane region" description="Helical" evidence="1">
    <location>
        <begin position="30"/>
        <end position="55"/>
    </location>
</feature>
<evidence type="ECO:0000313" key="3">
    <source>
        <dbReference type="Proteomes" id="UP000094578"/>
    </source>
</evidence>
<accession>A0A1E3KYD9</accession>
<reference evidence="2 3" key="1">
    <citation type="submission" date="2016-08" db="EMBL/GenBank/DDBJ databases">
        <title>Genome sequencing of Paenibacillus sp. TI45-13ar, isolated from Korean traditional nuruk.</title>
        <authorList>
            <person name="Kim S.-J."/>
        </authorList>
    </citation>
    <scope>NUCLEOTIDE SEQUENCE [LARGE SCALE GENOMIC DNA]</scope>
    <source>
        <strain evidence="2 3">TI45-13ar</strain>
    </source>
</reference>
<keyword evidence="3" id="KW-1185">Reference proteome</keyword>